<name>A0A1W1BJE0_9ZZZZ</name>
<dbReference type="InterPro" id="IPR028976">
    <property type="entry name" value="CheC-like_sf"/>
</dbReference>
<gene>
    <name evidence="3" type="ORF">MNB_SM-5-308</name>
</gene>
<evidence type="ECO:0000313" key="3">
    <source>
        <dbReference type="EMBL" id="SFV53623.1"/>
    </source>
</evidence>
<dbReference type="AlphaFoldDB" id="A0A1W1BJE0"/>
<dbReference type="InterPro" id="IPR028051">
    <property type="entry name" value="CheX-like_dom"/>
</dbReference>
<dbReference type="Pfam" id="PF13690">
    <property type="entry name" value="CheX"/>
    <property type="match status" value="1"/>
</dbReference>
<feature type="domain" description="Chemotaxis phosphatase CheX-like" evidence="2">
    <location>
        <begin position="48"/>
        <end position="119"/>
    </location>
</feature>
<organism evidence="3">
    <name type="scientific">hydrothermal vent metagenome</name>
    <dbReference type="NCBI Taxonomy" id="652676"/>
    <lineage>
        <taxon>unclassified sequences</taxon>
        <taxon>metagenomes</taxon>
        <taxon>ecological metagenomes</taxon>
    </lineage>
</organism>
<accession>A0A1W1BJE0</accession>
<evidence type="ECO:0000259" key="2">
    <source>
        <dbReference type="Pfam" id="PF13690"/>
    </source>
</evidence>
<dbReference type="EMBL" id="FPHH01000024">
    <property type="protein sequence ID" value="SFV53623.1"/>
    <property type="molecule type" value="Genomic_DNA"/>
</dbReference>
<keyword evidence="1" id="KW-0145">Chemotaxis</keyword>
<dbReference type="Gene3D" id="3.40.1550.10">
    <property type="entry name" value="CheC-like"/>
    <property type="match status" value="1"/>
</dbReference>
<reference evidence="3" key="1">
    <citation type="submission" date="2016-10" db="EMBL/GenBank/DDBJ databases">
        <authorList>
            <person name="de Groot N.N."/>
        </authorList>
    </citation>
    <scope>NUCLEOTIDE SEQUENCE</scope>
</reference>
<proteinExistence type="predicted"/>
<protein>
    <recommendedName>
        <fullName evidence="2">Chemotaxis phosphatase CheX-like domain-containing protein</fullName>
    </recommendedName>
</protein>
<evidence type="ECO:0000256" key="1">
    <source>
        <dbReference type="ARBA" id="ARBA00022500"/>
    </source>
</evidence>
<sequence length="142" mass="16045">MMIENIENAAKNFCIHQLGIECQKRKNYKNEKKFIASIDIIVNNGDKYRVFIAANKAFIQGIATLFLEEEKSDMETLQDMTLESANLIVGSAKVIAEESENPYEIGTPFFESIAPFDINYDTMVTLANDTKELIIAVKRLDA</sequence>
<dbReference type="GO" id="GO:0006935">
    <property type="term" value="P:chemotaxis"/>
    <property type="evidence" value="ECO:0007669"/>
    <property type="project" value="UniProtKB-KW"/>
</dbReference>